<reference evidence="2 3" key="1">
    <citation type="journal article" date="2023" name="Int. J. Syst. Evol. Microbiol.">
        <title>Terrisporobacter hibernicus sp. nov., isolated from bovine faeces in Northern Ireland.</title>
        <authorList>
            <person name="Mitchell M."/>
            <person name="Nguyen S.V."/>
            <person name="Connor M."/>
            <person name="Fairley D.J."/>
            <person name="Donoghue O."/>
            <person name="Marshall H."/>
            <person name="Koolman L."/>
            <person name="McMullan G."/>
            <person name="Schaffer K.E."/>
            <person name="McGrath J.W."/>
            <person name="Fanning S."/>
        </authorList>
    </citation>
    <scope>NUCLEOTIDE SEQUENCE [LARGE SCALE GENOMIC DNA]</scope>
    <source>
        <strain evidence="2 3">MCA3</strain>
    </source>
</reference>
<feature type="domain" description="ABC-three component systems C-terminal" evidence="1">
    <location>
        <begin position="202"/>
        <end position="333"/>
    </location>
</feature>
<dbReference type="AlphaFoldDB" id="A0AAX2ZIL9"/>
<gene>
    <name evidence="2" type="ORF">JW646_01880</name>
</gene>
<evidence type="ECO:0000313" key="2">
    <source>
        <dbReference type="EMBL" id="UEL48225.1"/>
    </source>
</evidence>
<keyword evidence="3" id="KW-1185">Reference proteome</keyword>
<dbReference type="InterPro" id="IPR046914">
    <property type="entry name" value="ABC-3C_CTD6"/>
</dbReference>
<proteinExistence type="predicted"/>
<dbReference type="Pfam" id="PF20282">
    <property type="entry name" value="CTD6"/>
    <property type="match status" value="1"/>
</dbReference>
<dbReference type="RefSeq" id="WP_228416373.1">
    <property type="nucleotide sequence ID" value="NZ_CP081135.1"/>
</dbReference>
<dbReference type="EMBL" id="CP081135">
    <property type="protein sequence ID" value="UEL48225.1"/>
    <property type="molecule type" value="Genomic_DNA"/>
</dbReference>
<accession>A0AAX2ZIL9</accession>
<evidence type="ECO:0000259" key="1">
    <source>
        <dbReference type="Pfam" id="PF20282"/>
    </source>
</evidence>
<name>A0AAX2ZIL9_9FIRM</name>
<dbReference type="KEGG" id="tem:JW646_01880"/>
<evidence type="ECO:0000313" key="3">
    <source>
        <dbReference type="Proteomes" id="UP001198983"/>
    </source>
</evidence>
<protein>
    <recommendedName>
        <fullName evidence="1">ABC-three component systems C-terminal domain-containing protein</fullName>
    </recommendedName>
</protein>
<dbReference type="Proteomes" id="UP001198983">
    <property type="component" value="Chromosome"/>
</dbReference>
<sequence>MCTLNFATYAKTIKKGMCNATNIEVTKLLLDFIVNEETVLNKEGDQYHINNYYVNKWINQHTDIPATIKKAASCPKIISKSEDYFDNIVINTLSPQMELDTYSTLLKLIKNDTTMSNHIKNNLINLYKDNELGKFLSHTFLYALQKNNKTSHKKNKLLQEDDETKSITYSFIEDNLNKLNEIYNKFPSPEKLEPPARLEDHEMTYALELLAAYADKEGVLEISKEDLKKYPKYYKNFQRQRTYYYAAESIRQLTEYVFCADEFKILKSETLDAIIETYEDDYENGFIRLNEVLKHVSKIELHESILTKIPGCLNIFQKKGICHMLVNDKEITWSGKNL</sequence>
<organism evidence="2 3">
    <name type="scientific">Terrisporobacter hibernicus</name>
    <dbReference type="NCBI Taxonomy" id="2813371"/>
    <lineage>
        <taxon>Bacteria</taxon>
        <taxon>Bacillati</taxon>
        <taxon>Bacillota</taxon>
        <taxon>Clostridia</taxon>
        <taxon>Peptostreptococcales</taxon>
        <taxon>Peptostreptococcaceae</taxon>
        <taxon>Terrisporobacter</taxon>
    </lineage>
</organism>